<dbReference type="EMBL" id="LWLN01000003">
    <property type="protein sequence ID" value="OLZ39128.1"/>
    <property type="molecule type" value="Genomic_DNA"/>
</dbReference>
<comment type="caution">
    <text evidence="1">The sequence shown here is derived from an EMBL/GenBank/DDBJ whole genome shotgun (WGS) entry which is preliminary data.</text>
</comment>
<name>A0A1S8AQM9_9EURY</name>
<gene>
    <name evidence="1" type="ORF">A6E15_19385</name>
</gene>
<organism evidence="1 2">
    <name type="scientific">Natrinema saccharevitans</name>
    <dbReference type="NCBI Taxonomy" id="301967"/>
    <lineage>
        <taxon>Archaea</taxon>
        <taxon>Methanobacteriati</taxon>
        <taxon>Methanobacteriota</taxon>
        <taxon>Stenosarchaea group</taxon>
        <taxon>Halobacteria</taxon>
        <taxon>Halobacteriales</taxon>
        <taxon>Natrialbaceae</taxon>
        <taxon>Natrinema</taxon>
    </lineage>
</organism>
<proteinExistence type="predicted"/>
<dbReference type="RefSeq" id="WP_076148862.1">
    <property type="nucleotide sequence ID" value="NZ_LWLN01000003.1"/>
</dbReference>
<protein>
    <submittedName>
        <fullName evidence="1">Transcriptional regulator</fullName>
    </submittedName>
</protein>
<reference evidence="2" key="1">
    <citation type="submission" date="2016-04" db="EMBL/GenBank/DDBJ databases">
        <authorList>
            <person name="Chen S.-C."/>
            <person name="Lai M.-C."/>
        </authorList>
    </citation>
    <scope>NUCLEOTIDE SEQUENCE [LARGE SCALE GENOMIC DNA]</scope>
    <source>
        <strain evidence="2">AB14</strain>
    </source>
</reference>
<dbReference type="AlphaFoldDB" id="A0A1S8AQM9"/>
<dbReference type="OrthoDB" id="174131at2157"/>
<evidence type="ECO:0000313" key="1">
    <source>
        <dbReference type="EMBL" id="OLZ39128.1"/>
    </source>
</evidence>
<sequence length="78" mass="8940">MSDRTRDDETKQFNQEYTDEDFLEAIRECPVPSTGEVAEAVGCYRKTVLNRLGELEEQGEVGHKKVSGKAKVWYIDNE</sequence>
<dbReference type="InterPro" id="IPR036390">
    <property type="entry name" value="WH_DNA-bd_sf"/>
</dbReference>
<keyword evidence="2" id="KW-1185">Reference proteome</keyword>
<evidence type="ECO:0000313" key="2">
    <source>
        <dbReference type="Proteomes" id="UP000189370"/>
    </source>
</evidence>
<dbReference type="SUPFAM" id="SSF46785">
    <property type="entry name" value="Winged helix' DNA-binding domain"/>
    <property type="match status" value="1"/>
</dbReference>
<dbReference type="Proteomes" id="UP000189370">
    <property type="component" value="Unassembled WGS sequence"/>
</dbReference>
<dbReference type="STRING" id="301967.A6E15_19385"/>
<accession>A0A1S8AQM9</accession>